<dbReference type="PANTHER" id="PTHR12147:SF26">
    <property type="entry name" value="PEPTIDASE M28 DOMAIN-CONTAINING PROTEIN"/>
    <property type="match status" value="1"/>
</dbReference>
<organism evidence="3 4">
    <name type="scientific">Calorimonas adulescens</name>
    <dbReference type="NCBI Taxonomy" id="2606906"/>
    <lineage>
        <taxon>Bacteria</taxon>
        <taxon>Bacillati</taxon>
        <taxon>Bacillota</taxon>
        <taxon>Clostridia</taxon>
        <taxon>Thermoanaerobacterales</taxon>
        <taxon>Thermoanaerobacteraceae</taxon>
        <taxon>Calorimonas</taxon>
    </lineage>
</organism>
<keyword evidence="4" id="KW-1185">Reference proteome</keyword>
<proteinExistence type="predicted"/>
<keyword evidence="1" id="KW-1133">Transmembrane helix</keyword>
<feature type="domain" description="Peptidase M28" evidence="2">
    <location>
        <begin position="205"/>
        <end position="369"/>
    </location>
</feature>
<protein>
    <submittedName>
        <fullName evidence="3">Zn-dependent exopeptidase M28</fullName>
    </submittedName>
</protein>
<name>A0A5D8QE35_9THEO</name>
<dbReference type="GO" id="GO:0008235">
    <property type="term" value="F:metalloexopeptidase activity"/>
    <property type="evidence" value="ECO:0007669"/>
    <property type="project" value="InterPro"/>
</dbReference>
<keyword evidence="1" id="KW-0472">Membrane</keyword>
<dbReference type="SUPFAM" id="SSF53187">
    <property type="entry name" value="Zn-dependent exopeptidases"/>
    <property type="match status" value="1"/>
</dbReference>
<evidence type="ECO:0000256" key="1">
    <source>
        <dbReference type="SAM" id="Phobius"/>
    </source>
</evidence>
<evidence type="ECO:0000259" key="2">
    <source>
        <dbReference type="Pfam" id="PF04389"/>
    </source>
</evidence>
<accession>A0A5D8QE35</accession>
<dbReference type="AlphaFoldDB" id="A0A5D8QE35"/>
<reference evidence="3 4" key="1">
    <citation type="submission" date="2019-08" db="EMBL/GenBank/DDBJ databases">
        <title>Calorimonas adulescens gen. nov., sp. nov., an anaerobic thermophilic bacterium from Sakhalin hot spring.</title>
        <authorList>
            <person name="Khomyakova M.A."/>
            <person name="Merkel A.Y."/>
            <person name="Novikov A."/>
            <person name="Bonch-Osmolovskaya E.A."/>
            <person name="Slobodkin A.I."/>
        </authorList>
    </citation>
    <scope>NUCLEOTIDE SEQUENCE [LARGE SCALE GENOMIC DNA]</scope>
    <source>
        <strain evidence="3 4">A05MB</strain>
    </source>
</reference>
<gene>
    <name evidence="3" type="ORF">FWJ32_09255</name>
</gene>
<dbReference type="EMBL" id="VTPS01000013">
    <property type="protein sequence ID" value="TZE81518.1"/>
    <property type="molecule type" value="Genomic_DNA"/>
</dbReference>
<feature type="transmembrane region" description="Helical" evidence="1">
    <location>
        <begin position="77"/>
        <end position="96"/>
    </location>
</feature>
<dbReference type="Gene3D" id="3.40.630.10">
    <property type="entry name" value="Zn peptidases"/>
    <property type="match status" value="1"/>
</dbReference>
<evidence type="ECO:0000313" key="4">
    <source>
        <dbReference type="Proteomes" id="UP000322976"/>
    </source>
</evidence>
<dbReference type="InterPro" id="IPR045175">
    <property type="entry name" value="M28_fam"/>
</dbReference>
<comment type="caution">
    <text evidence="3">The sequence shown here is derived from an EMBL/GenBank/DDBJ whole genome shotgun (WGS) entry which is preliminary data.</text>
</comment>
<evidence type="ECO:0000313" key="3">
    <source>
        <dbReference type="EMBL" id="TZE81518.1"/>
    </source>
</evidence>
<dbReference type="PANTHER" id="PTHR12147">
    <property type="entry name" value="METALLOPEPTIDASE M28 FAMILY MEMBER"/>
    <property type="match status" value="1"/>
</dbReference>
<dbReference type="Pfam" id="PF04389">
    <property type="entry name" value="Peptidase_M28"/>
    <property type="match status" value="1"/>
</dbReference>
<feature type="transmembrane region" description="Helical" evidence="1">
    <location>
        <begin position="52"/>
        <end position="70"/>
    </location>
</feature>
<dbReference type="GO" id="GO:0006508">
    <property type="term" value="P:proteolysis"/>
    <property type="evidence" value="ECO:0007669"/>
    <property type="project" value="InterPro"/>
</dbReference>
<feature type="transmembrane region" description="Helical" evidence="1">
    <location>
        <begin position="154"/>
        <end position="175"/>
    </location>
</feature>
<dbReference type="Proteomes" id="UP000322976">
    <property type="component" value="Unassembled WGS sequence"/>
</dbReference>
<keyword evidence="1" id="KW-0812">Transmembrane</keyword>
<dbReference type="RefSeq" id="WP_149545671.1">
    <property type="nucleotide sequence ID" value="NZ_VTPS01000013.1"/>
</dbReference>
<feature type="transmembrane region" description="Helical" evidence="1">
    <location>
        <begin position="182"/>
        <end position="201"/>
    </location>
</feature>
<dbReference type="InterPro" id="IPR007484">
    <property type="entry name" value="Peptidase_M28"/>
</dbReference>
<sequence length="383" mass="43341">MDSFEYIKKICSFPHRGSGTRYEHEACGIISRELTSMGYKVNVQEFKSPPDTLYAIPLEVGIPLVVLGYLSLNVYNTATYLILFVFCLLLFLPLIVETSGLAIETNILPKRVSYNIFTLPDTKASKNVIVSAHYDTQRGSFLFHPSFVDHLETFYHINYIGFGLVPAGILIRIFMPVVRWPLIMGLVISFIGLVVFFAAWVTGKYTPGANDNGTGVGLALYLAEDYIKNKADYPGNVNLMFLFTGCEEVGERGMRAFIKRYKGQLDKENTSFIILDNLGTGKITYLEGEGMLAYKRAGGNLLKIAEDMKVKYHDIQKQHNLLLPTDSLPAMAYGYSSISFLGKDEKGRLGNYHWHTDTIENLDRDLLQMEEKFFKEYIIKVME</sequence>